<organism evidence="4 5">
    <name type="scientific">Aeromicrobium endophyticum</name>
    <dbReference type="NCBI Taxonomy" id="2292704"/>
    <lineage>
        <taxon>Bacteria</taxon>
        <taxon>Bacillati</taxon>
        <taxon>Actinomycetota</taxon>
        <taxon>Actinomycetes</taxon>
        <taxon>Propionibacteriales</taxon>
        <taxon>Nocardioidaceae</taxon>
        <taxon>Aeromicrobium</taxon>
    </lineage>
</organism>
<dbReference type="Pfam" id="PF14016">
    <property type="entry name" value="DUF4232"/>
    <property type="match status" value="1"/>
</dbReference>
<feature type="region of interest" description="Disordered" evidence="1">
    <location>
        <begin position="31"/>
        <end position="79"/>
    </location>
</feature>
<keyword evidence="5" id="KW-1185">Reference proteome</keyword>
<evidence type="ECO:0000313" key="5">
    <source>
        <dbReference type="Proteomes" id="UP000265581"/>
    </source>
</evidence>
<name>A0A371P4X8_9ACTN</name>
<dbReference type="Proteomes" id="UP000265581">
    <property type="component" value="Unassembled WGS sequence"/>
</dbReference>
<evidence type="ECO:0000256" key="1">
    <source>
        <dbReference type="SAM" id="MobiDB-lite"/>
    </source>
</evidence>
<dbReference type="InterPro" id="IPR025326">
    <property type="entry name" value="DUF4232"/>
</dbReference>
<gene>
    <name evidence="4" type="ORF">DX116_18175</name>
</gene>
<evidence type="ECO:0000313" key="4">
    <source>
        <dbReference type="EMBL" id="REK70997.1"/>
    </source>
</evidence>
<dbReference type="AlphaFoldDB" id="A0A371P4X8"/>
<dbReference type="EMBL" id="QUBR01000002">
    <property type="protein sequence ID" value="REK70997.1"/>
    <property type="molecule type" value="Genomic_DNA"/>
</dbReference>
<keyword evidence="2" id="KW-0732">Signal</keyword>
<evidence type="ECO:0000256" key="2">
    <source>
        <dbReference type="SAM" id="SignalP"/>
    </source>
</evidence>
<feature type="chain" id="PRO_5016588068" evidence="2">
    <location>
        <begin position="34"/>
        <end position="217"/>
    </location>
</feature>
<dbReference type="PROSITE" id="PS51257">
    <property type="entry name" value="PROKAR_LIPOPROTEIN"/>
    <property type="match status" value="1"/>
</dbReference>
<reference evidence="4 5" key="1">
    <citation type="submission" date="2018-08" db="EMBL/GenBank/DDBJ databases">
        <title>Aeromicrobium sp. M2KJ-4, whole genome shotgun sequence.</title>
        <authorList>
            <person name="Tuo L."/>
        </authorList>
    </citation>
    <scope>NUCLEOTIDE SEQUENCE [LARGE SCALE GENOMIC DNA]</scope>
    <source>
        <strain evidence="4 5">M2KJ-4</strain>
    </source>
</reference>
<proteinExistence type="predicted"/>
<feature type="domain" description="DUF4232" evidence="3">
    <location>
        <begin position="79"/>
        <end position="214"/>
    </location>
</feature>
<accession>A0A371P4X8</accession>
<comment type="caution">
    <text evidence="4">The sequence shown here is derived from an EMBL/GenBank/DDBJ whole genome shotgun (WGS) entry which is preliminary data.</text>
</comment>
<protein>
    <submittedName>
        <fullName evidence="4">DUF4232 domain-containing protein</fullName>
    </submittedName>
</protein>
<evidence type="ECO:0000259" key="3">
    <source>
        <dbReference type="Pfam" id="PF14016"/>
    </source>
</evidence>
<feature type="signal peptide" evidence="2">
    <location>
        <begin position="1"/>
        <end position="33"/>
    </location>
</feature>
<feature type="compositionally biased region" description="Low complexity" evidence="1">
    <location>
        <begin position="67"/>
        <end position="78"/>
    </location>
</feature>
<sequence length="217" mass="21237">MMTIIWRLRPGALACLGLVLVLSACSSSDQTSAAPSSTTSAGQASPPASSPAPGSATPASPGPSSSPSPTASSGGTPTCRAGQLRVSYADDADGGAAGSVYGHLVLTSTSTSPCAMTGWPGVSYVGGGDGHQLGAAADRTDRTGSPAVIVLVPGGSAAARLQQAQAGNFEGSCSPAQADGFRVYPPNSRTAVFVEHAAQACRSGSAHLLTIGPVIAR</sequence>
<feature type="compositionally biased region" description="Low complexity" evidence="1">
    <location>
        <begin position="31"/>
        <end position="59"/>
    </location>
</feature>